<dbReference type="OrthoDB" id="1682640at2"/>
<dbReference type="SUPFAM" id="SSF52980">
    <property type="entry name" value="Restriction endonuclease-like"/>
    <property type="match status" value="1"/>
</dbReference>
<comment type="cofactor">
    <cofactor evidence="1">
        <name>Mg(2+)</name>
        <dbReference type="ChEBI" id="CHEBI:18420"/>
    </cofactor>
</comment>
<comment type="catalytic activity">
    <reaction evidence="4">
        <text>Endonucleolytic cleavage at a junction such as a reciprocal single-stranded crossover between two homologous DNA duplexes (Holliday junction).</text>
        <dbReference type="EC" id="3.1.21.10"/>
    </reaction>
</comment>
<evidence type="ECO:0000313" key="7">
    <source>
        <dbReference type="Proteomes" id="UP000199182"/>
    </source>
</evidence>
<dbReference type="STRING" id="258515.SAMN05192585_11093"/>
<keyword evidence="3" id="KW-0378">Hydrolase</keyword>
<dbReference type="GO" id="GO:0003676">
    <property type="term" value="F:nucleic acid binding"/>
    <property type="evidence" value="ECO:0007669"/>
    <property type="project" value="InterPro"/>
</dbReference>
<dbReference type="EMBL" id="FNID01000010">
    <property type="protein sequence ID" value="SDN06994.1"/>
    <property type="molecule type" value="Genomic_DNA"/>
</dbReference>
<dbReference type="InterPro" id="IPR011856">
    <property type="entry name" value="tRNA_endonuc-like_dom_sf"/>
</dbReference>
<evidence type="ECO:0000256" key="3">
    <source>
        <dbReference type="ARBA" id="ARBA00022801"/>
    </source>
</evidence>
<dbReference type="InterPro" id="IPR002732">
    <property type="entry name" value="Hjc"/>
</dbReference>
<dbReference type="GO" id="GO:0008821">
    <property type="term" value="F:crossover junction DNA endonuclease activity"/>
    <property type="evidence" value="ECO:0007669"/>
    <property type="project" value="UniProtKB-EC"/>
</dbReference>
<dbReference type="SMART" id="SM00990">
    <property type="entry name" value="VRR_NUC"/>
    <property type="match status" value="1"/>
</dbReference>
<evidence type="ECO:0000313" key="6">
    <source>
        <dbReference type="EMBL" id="SDN06994.1"/>
    </source>
</evidence>
<dbReference type="Gene3D" id="3.40.1350.10">
    <property type="match status" value="1"/>
</dbReference>
<accession>A0A1G9YD51</accession>
<dbReference type="InterPro" id="IPR011335">
    <property type="entry name" value="Restrct_endonuc-II-like"/>
</dbReference>
<name>A0A1G9YD51_9FIRM</name>
<protein>
    <submittedName>
        <fullName evidence="6">Holliday junction resolvase (Hjc)</fullName>
    </submittedName>
</protein>
<evidence type="ECO:0000256" key="2">
    <source>
        <dbReference type="ARBA" id="ARBA00022722"/>
    </source>
</evidence>
<reference evidence="6 7" key="1">
    <citation type="submission" date="2016-10" db="EMBL/GenBank/DDBJ databases">
        <authorList>
            <person name="de Groot N.N."/>
        </authorList>
    </citation>
    <scope>NUCLEOTIDE SEQUENCE [LARGE SCALE GENOMIC DNA]</scope>
    <source>
        <strain evidence="6 7">CGMCC 1.5012</strain>
    </source>
</reference>
<evidence type="ECO:0000259" key="5">
    <source>
        <dbReference type="SMART" id="SM00990"/>
    </source>
</evidence>
<feature type="domain" description="VRR-NUC" evidence="5">
    <location>
        <begin position="1"/>
        <end position="84"/>
    </location>
</feature>
<gene>
    <name evidence="6" type="ORF">SAMN05192585_11093</name>
</gene>
<dbReference type="Proteomes" id="UP000199182">
    <property type="component" value="Unassembled WGS sequence"/>
</dbReference>
<keyword evidence="7" id="KW-1185">Reference proteome</keyword>
<dbReference type="RefSeq" id="WP_092639194.1">
    <property type="nucleotide sequence ID" value="NZ_FNID01000010.1"/>
</dbReference>
<evidence type="ECO:0000256" key="1">
    <source>
        <dbReference type="ARBA" id="ARBA00001946"/>
    </source>
</evidence>
<keyword evidence="2" id="KW-0540">Nuclease</keyword>
<proteinExistence type="predicted"/>
<evidence type="ECO:0000256" key="4">
    <source>
        <dbReference type="ARBA" id="ARBA00029354"/>
    </source>
</evidence>
<organism evidence="6 7">
    <name type="scientific">Acetanaerobacterium elongatum</name>
    <dbReference type="NCBI Taxonomy" id="258515"/>
    <lineage>
        <taxon>Bacteria</taxon>
        <taxon>Bacillati</taxon>
        <taxon>Bacillota</taxon>
        <taxon>Clostridia</taxon>
        <taxon>Eubacteriales</taxon>
        <taxon>Oscillospiraceae</taxon>
        <taxon>Acetanaerobacterium</taxon>
    </lineage>
</organism>
<sequence>MAEKDIVTAILRYLGTIPGCFCFKEHGGMYGTAGIPDIIACIGGRFVAFEVKTPSGKLTKLQEKTLQKIIEAGGNACKVTCLAEAKTIVNGIIRLENEEDLAL</sequence>
<dbReference type="Pfam" id="PF01870">
    <property type="entry name" value="Hjc"/>
    <property type="match status" value="1"/>
</dbReference>
<dbReference type="AlphaFoldDB" id="A0A1G9YD51"/>
<dbReference type="InterPro" id="IPR014883">
    <property type="entry name" value="VRR_NUC"/>
</dbReference>